<accession>A0AA35UQ64</accession>
<proteinExistence type="predicted"/>
<feature type="region of interest" description="Disordered" evidence="1">
    <location>
        <begin position="95"/>
        <end position="116"/>
    </location>
</feature>
<evidence type="ECO:0000256" key="1">
    <source>
        <dbReference type="SAM" id="MobiDB-lite"/>
    </source>
</evidence>
<organism evidence="2 3">
    <name type="scientific">Methylococcus capsulatus</name>
    <dbReference type="NCBI Taxonomy" id="414"/>
    <lineage>
        <taxon>Bacteria</taxon>
        <taxon>Pseudomonadati</taxon>
        <taxon>Pseudomonadota</taxon>
        <taxon>Gammaproteobacteria</taxon>
        <taxon>Methylococcales</taxon>
        <taxon>Methylococcaceae</taxon>
        <taxon>Methylococcus</taxon>
    </lineage>
</organism>
<reference evidence="2" key="1">
    <citation type="submission" date="2023-03" db="EMBL/GenBank/DDBJ databases">
        <authorList>
            <person name="Pearce D."/>
        </authorList>
    </citation>
    <scope>NUCLEOTIDE SEQUENCE</scope>
    <source>
        <strain evidence="2">Mc</strain>
    </source>
</reference>
<gene>
    <name evidence="2" type="ORF">MCNOR_1347</name>
</gene>
<evidence type="ECO:0000313" key="3">
    <source>
        <dbReference type="Proteomes" id="UP001158598"/>
    </source>
</evidence>
<name>A0AA35UQ64_METCP</name>
<evidence type="ECO:0000313" key="2">
    <source>
        <dbReference type="EMBL" id="CAI8788824.1"/>
    </source>
</evidence>
<dbReference type="EMBL" id="OX458332">
    <property type="protein sequence ID" value="CAI8788824.1"/>
    <property type="molecule type" value="Genomic_DNA"/>
</dbReference>
<dbReference type="Proteomes" id="UP001158598">
    <property type="component" value="Chromosome"/>
</dbReference>
<dbReference type="AlphaFoldDB" id="A0AA35UQ64"/>
<sequence>MPDGTASGHWSMKRRHGKIARILQTASHTGQNAAMVKTRQILLENFDEEVQDKLRVRAEDSRSARNRFERMLMDITRAELGDCASFDDDGFNLHRLPSPAGGRGGGGEGEPDADIPLGRYELPRRSGEAHLYRIHHPLAQWVTQQAKSRKLDSAKLMFDYDAYGTRVSTLEPYRGKAGWLTCKLLIVEALGNQEQHILVAATTTDGVVLAEDDPEKLLRLPATAQAAGLFSDEGNASLAADVESRRTQLLREIKSIDAEIEGGALHGSDVAHAARKTGAPEASA</sequence>
<protein>
    <submittedName>
        <fullName evidence="2">Uncharacterized protein</fullName>
    </submittedName>
</protein>